<evidence type="ECO:0000259" key="2">
    <source>
        <dbReference type="PROSITE" id="PS50887"/>
    </source>
</evidence>
<dbReference type="GO" id="GO:0003824">
    <property type="term" value="F:catalytic activity"/>
    <property type="evidence" value="ECO:0007669"/>
    <property type="project" value="UniProtKB-ARBA"/>
</dbReference>
<evidence type="ECO:0000313" key="3">
    <source>
        <dbReference type="EMBL" id="SEN17755.1"/>
    </source>
</evidence>
<dbReference type="Gene3D" id="3.30.450.20">
    <property type="entry name" value="PAS domain"/>
    <property type="match status" value="1"/>
</dbReference>
<dbReference type="OrthoDB" id="8543296at2"/>
<dbReference type="EMBL" id="FOCP01000009">
    <property type="protein sequence ID" value="SEN17755.1"/>
    <property type="molecule type" value="Genomic_DNA"/>
</dbReference>
<dbReference type="Pfam" id="PF08448">
    <property type="entry name" value="PAS_4"/>
    <property type="match status" value="1"/>
</dbReference>
<dbReference type="PANTHER" id="PTHR46663">
    <property type="entry name" value="DIGUANYLATE CYCLASE DGCT-RELATED"/>
    <property type="match status" value="1"/>
</dbReference>
<dbReference type="InterPro" id="IPR013656">
    <property type="entry name" value="PAS_4"/>
</dbReference>
<dbReference type="InterPro" id="IPR000700">
    <property type="entry name" value="PAS-assoc_C"/>
</dbReference>
<protein>
    <submittedName>
        <fullName evidence="3">PAS domain S-box-containing protein/diguanylate cyclase (GGDEF) domain-containing protein</fullName>
    </submittedName>
</protein>
<feature type="domain" description="PAC" evidence="1">
    <location>
        <begin position="85"/>
        <end position="138"/>
    </location>
</feature>
<dbReference type="PROSITE" id="PS50887">
    <property type="entry name" value="GGDEF"/>
    <property type="match status" value="1"/>
</dbReference>
<dbReference type="Proteomes" id="UP000199459">
    <property type="component" value="Unassembled WGS sequence"/>
</dbReference>
<dbReference type="Gene3D" id="3.30.70.270">
    <property type="match status" value="1"/>
</dbReference>
<dbReference type="AlphaFoldDB" id="A0A1H8EE25"/>
<dbReference type="SMART" id="SM00267">
    <property type="entry name" value="GGDEF"/>
    <property type="match status" value="1"/>
</dbReference>
<dbReference type="PROSITE" id="PS50113">
    <property type="entry name" value="PAC"/>
    <property type="match status" value="1"/>
</dbReference>
<reference evidence="3 4" key="1">
    <citation type="submission" date="2016-10" db="EMBL/GenBank/DDBJ databases">
        <authorList>
            <person name="de Groot N.N."/>
        </authorList>
    </citation>
    <scope>NUCLEOTIDE SEQUENCE [LARGE SCALE GENOMIC DNA]</scope>
    <source>
        <strain evidence="3 4">Nm22</strain>
    </source>
</reference>
<dbReference type="PANTHER" id="PTHR46663:SF3">
    <property type="entry name" value="SLL0267 PROTEIN"/>
    <property type="match status" value="1"/>
</dbReference>
<evidence type="ECO:0000313" key="4">
    <source>
        <dbReference type="Proteomes" id="UP000199459"/>
    </source>
</evidence>
<name>A0A1H8EE25_9PROT</name>
<dbReference type="NCBIfam" id="TIGR00229">
    <property type="entry name" value="sensory_box"/>
    <property type="match status" value="1"/>
</dbReference>
<dbReference type="SUPFAM" id="SSF55073">
    <property type="entry name" value="Nucleotide cyclase"/>
    <property type="match status" value="1"/>
</dbReference>
<dbReference type="CDD" id="cd01949">
    <property type="entry name" value="GGDEF"/>
    <property type="match status" value="1"/>
</dbReference>
<dbReference type="CDD" id="cd00130">
    <property type="entry name" value="PAS"/>
    <property type="match status" value="1"/>
</dbReference>
<proteinExistence type="predicted"/>
<dbReference type="FunFam" id="3.30.70.270:FF:000001">
    <property type="entry name" value="Diguanylate cyclase domain protein"/>
    <property type="match status" value="1"/>
</dbReference>
<evidence type="ECO:0000259" key="1">
    <source>
        <dbReference type="PROSITE" id="PS50113"/>
    </source>
</evidence>
<dbReference type="InterPro" id="IPR029787">
    <property type="entry name" value="Nucleotide_cyclase"/>
</dbReference>
<gene>
    <name evidence="3" type="ORF">SAMN05216325_10970</name>
</gene>
<organism evidence="3 4">
    <name type="scientific">Nitrosomonas marina</name>
    <dbReference type="NCBI Taxonomy" id="917"/>
    <lineage>
        <taxon>Bacteria</taxon>
        <taxon>Pseudomonadati</taxon>
        <taxon>Pseudomonadota</taxon>
        <taxon>Betaproteobacteria</taxon>
        <taxon>Nitrosomonadales</taxon>
        <taxon>Nitrosomonadaceae</taxon>
        <taxon>Nitrosomonas</taxon>
    </lineage>
</organism>
<dbReference type="Pfam" id="PF00990">
    <property type="entry name" value="GGDEF"/>
    <property type="match status" value="1"/>
</dbReference>
<dbReference type="InterPro" id="IPR052163">
    <property type="entry name" value="DGC-Regulatory_Protein"/>
</dbReference>
<dbReference type="NCBIfam" id="TIGR00254">
    <property type="entry name" value="GGDEF"/>
    <property type="match status" value="1"/>
</dbReference>
<dbReference type="InterPro" id="IPR000160">
    <property type="entry name" value="GGDEF_dom"/>
</dbReference>
<dbReference type="SUPFAM" id="SSF55785">
    <property type="entry name" value="PYP-like sensor domain (PAS domain)"/>
    <property type="match status" value="1"/>
</dbReference>
<sequence length="310" mass="35061">MAMNLHFLLLEDALKFQKFIDILPLAVFIKDAESKILAMNKACELQWGLCFEDLYGTDAHQYFPLEQMKIFLAKDREVFANGSQIDFEETVWNSSLKENRIVHTFKKPFCDCSGKPLYLVGMSIDITERKKAEQHIIEIATHDLLTGLPNRILLNDRIELALEHARRNQQKAAVLFIDLDNFKVINDSMGHDVGDLLLQKVAERFEAAVRSEDTVARHGGDEFIVLLSSLSYAQDAQKVAQKILDSLLSPFCINETKLHLGCSIGISLFPDDGEEAQELLKKSDAAMYCAKSRGGNNWQLFKSHKSKPAN</sequence>
<accession>A0A1H8EE25</accession>
<dbReference type="InterPro" id="IPR000014">
    <property type="entry name" value="PAS"/>
</dbReference>
<feature type="domain" description="GGDEF" evidence="2">
    <location>
        <begin position="170"/>
        <end position="303"/>
    </location>
</feature>
<dbReference type="InterPro" id="IPR035965">
    <property type="entry name" value="PAS-like_dom_sf"/>
</dbReference>
<dbReference type="STRING" id="917.SAMN05216326_10862"/>
<dbReference type="SMART" id="SM00091">
    <property type="entry name" value="PAS"/>
    <property type="match status" value="1"/>
</dbReference>
<dbReference type="InterPro" id="IPR043128">
    <property type="entry name" value="Rev_trsase/Diguanyl_cyclase"/>
</dbReference>